<gene>
    <name evidence="1" type="ORF">Mal33_29440</name>
</gene>
<protein>
    <submittedName>
        <fullName evidence="1">Uncharacterized protein</fullName>
    </submittedName>
</protein>
<name>A0A518IV26_9BACT</name>
<evidence type="ECO:0000313" key="2">
    <source>
        <dbReference type="Proteomes" id="UP000316770"/>
    </source>
</evidence>
<proteinExistence type="predicted"/>
<evidence type="ECO:0000313" key="1">
    <source>
        <dbReference type="EMBL" id="QDV56943.1"/>
    </source>
</evidence>
<dbReference type="AlphaFoldDB" id="A0A518IV26"/>
<sequence length="285" mass="29608">MSVRTVFHSAIVSTATFGLLICGFQPAMGVERRDSGQDDVRRVELFEAMKNGDIEVKFVPRDAARANLLVENKTKKPLHIQLPDAFAAVPVQAQFGGGMGGGGMGGMGGGGMGGMGGGMGGGMAQGMGGGMGGMGGGGMGGMGGGGMGGMGGGGGFMRVAAEKRHKVALTTVCLEHGKPDPNPKIPYTIIPIEQFTQDPSVIELCTHLGYGRVPQNTAQAAAWHLMDKMSWQELASKNRRESAYTGNTPFFNGNELRAAMSVVQYVSKDEPAVQVSLADDYTSAE</sequence>
<reference evidence="1 2" key="1">
    <citation type="submission" date="2019-02" db="EMBL/GenBank/DDBJ databases">
        <title>Deep-cultivation of Planctomycetes and their phenomic and genomic characterization uncovers novel biology.</title>
        <authorList>
            <person name="Wiegand S."/>
            <person name="Jogler M."/>
            <person name="Boedeker C."/>
            <person name="Pinto D."/>
            <person name="Vollmers J."/>
            <person name="Rivas-Marin E."/>
            <person name="Kohn T."/>
            <person name="Peeters S.H."/>
            <person name="Heuer A."/>
            <person name="Rast P."/>
            <person name="Oberbeckmann S."/>
            <person name="Bunk B."/>
            <person name="Jeske O."/>
            <person name="Meyerdierks A."/>
            <person name="Storesund J.E."/>
            <person name="Kallscheuer N."/>
            <person name="Luecker S."/>
            <person name="Lage O.M."/>
            <person name="Pohl T."/>
            <person name="Merkel B.J."/>
            <person name="Hornburger P."/>
            <person name="Mueller R.-W."/>
            <person name="Bruemmer F."/>
            <person name="Labrenz M."/>
            <person name="Spormann A.M."/>
            <person name="Op den Camp H."/>
            <person name="Overmann J."/>
            <person name="Amann R."/>
            <person name="Jetten M.S.M."/>
            <person name="Mascher T."/>
            <person name="Medema M.H."/>
            <person name="Devos D.P."/>
            <person name="Kaster A.-K."/>
            <person name="Ovreas L."/>
            <person name="Rohde M."/>
            <person name="Galperin M.Y."/>
            <person name="Jogler C."/>
        </authorList>
    </citation>
    <scope>NUCLEOTIDE SEQUENCE [LARGE SCALE GENOMIC DNA]</scope>
    <source>
        <strain evidence="1 2">Mal33</strain>
    </source>
</reference>
<organism evidence="1 2">
    <name type="scientific">Rosistilla oblonga</name>
    <dbReference type="NCBI Taxonomy" id="2527990"/>
    <lineage>
        <taxon>Bacteria</taxon>
        <taxon>Pseudomonadati</taxon>
        <taxon>Planctomycetota</taxon>
        <taxon>Planctomycetia</taxon>
        <taxon>Pirellulales</taxon>
        <taxon>Pirellulaceae</taxon>
        <taxon>Rosistilla</taxon>
    </lineage>
</organism>
<keyword evidence="2" id="KW-1185">Reference proteome</keyword>
<dbReference type="RefSeq" id="WP_338092784.1">
    <property type="nucleotide sequence ID" value="NZ_CP036318.1"/>
</dbReference>
<dbReference type="Proteomes" id="UP000316770">
    <property type="component" value="Chromosome"/>
</dbReference>
<dbReference type="EMBL" id="CP036318">
    <property type="protein sequence ID" value="QDV56943.1"/>
    <property type="molecule type" value="Genomic_DNA"/>
</dbReference>
<accession>A0A518IV26</accession>